<dbReference type="Pfam" id="PF19995">
    <property type="entry name" value="iSTAND"/>
    <property type="match status" value="1"/>
</dbReference>
<evidence type="ECO:0000313" key="3">
    <source>
        <dbReference type="Proteomes" id="UP000607281"/>
    </source>
</evidence>
<proteinExistence type="predicted"/>
<name>A0ABR8CUN9_9NOST</name>
<dbReference type="InterPro" id="IPR045475">
    <property type="entry name" value="iSTAND"/>
</dbReference>
<protein>
    <recommendedName>
        <fullName evidence="1">Inactive STAND domain-containing protein</fullName>
    </recommendedName>
</protein>
<sequence>MIQEQNQRESQAPQASNQIQQEIGRNSGQNIGQLDNGQALNFQNVQNIFFQQSGTSSSAIHPSQLKKELPHFLPYLANRREQESQLGEAFLKFIKQDSPGHFVCIIHGDESQCHYNFLERMRKFSLPQWLELEPHQPIIPKYHLEWPTKFKNSQSLLKQLYKNLAHSLLGNDIYCSEKINSILSKYTHPVIIHTHLLTEDLDKQGFGSIDKLLEFCQQLHQEIIKQKLIIYIFIQYKIKRNKSKKTFWMNFLFGFGRSFFKQYRYQQINKKVRQYLQNLTNSDLKDFQPLLVTVLSELEGINRGEVENWVRSEHTKQLVGEDMIEPLIQKVAKMFASWEDQELSDTIPMSDLAEKLVELLKSLTAV</sequence>
<accession>A0ABR8CUN9</accession>
<comment type="caution">
    <text evidence="2">The sequence shown here is derived from an EMBL/GenBank/DDBJ whole genome shotgun (WGS) entry which is preliminary data.</text>
</comment>
<evidence type="ECO:0000259" key="1">
    <source>
        <dbReference type="Pfam" id="PF19995"/>
    </source>
</evidence>
<gene>
    <name evidence="2" type="ORF">H6G18_18935</name>
</gene>
<feature type="domain" description="Inactive STAND" evidence="1">
    <location>
        <begin position="74"/>
        <end position="234"/>
    </location>
</feature>
<reference evidence="2 3" key="1">
    <citation type="journal article" date="2020" name="ISME J.">
        <title>Comparative genomics reveals insights into cyanobacterial evolution and habitat adaptation.</title>
        <authorList>
            <person name="Chen M.Y."/>
            <person name="Teng W.K."/>
            <person name="Zhao L."/>
            <person name="Hu C.X."/>
            <person name="Zhou Y.K."/>
            <person name="Han B.P."/>
            <person name="Song L.R."/>
            <person name="Shu W.S."/>
        </authorList>
    </citation>
    <scope>NUCLEOTIDE SEQUENCE [LARGE SCALE GENOMIC DNA]</scope>
    <source>
        <strain evidence="2 3">FACHB-260</strain>
    </source>
</reference>
<dbReference type="EMBL" id="JACJRF010000038">
    <property type="protein sequence ID" value="MBD2346205.1"/>
    <property type="molecule type" value="Genomic_DNA"/>
</dbReference>
<dbReference type="Proteomes" id="UP000607281">
    <property type="component" value="Unassembled WGS sequence"/>
</dbReference>
<dbReference type="RefSeq" id="WP_190408630.1">
    <property type="nucleotide sequence ID" value="NZ_JACJRF010000038.1"/>
</dbReference>
<evidence type="ECO:0000313" key="2">
    <source>
        <dbReference type="EMBL" id="MBD2346205.1"/>
    </source>
</evidence>
<organism evidence="2 3">
    <name type="scientific">Anabaena subtropica FACHB-260</name>
    <dbReference type="NCBI Taxonomy" id="2692884"/>
    <lineage>
        <taxon>Bacteria</taxon>
        <taxon>Bacillati</taxon>
        <taxon>Cyanobacteriota</taxon>
        <taxon>Cyanophyceae</taxon>
        <taxon>Nostocales</taxon>
        <taxon>Nostocaceae</taxon>
        <taxon>Anabaena</taxon>
    </lineage>
</organism>
<keyword evidence="3" id="KW-1185">Reference proteome</keyword>